<dbReference type="Proteomes" id="UP000034785">
    <property type="component" value="Unassembled WGS sequence"/>
</dbReference>
<evidence type="ECO:0000313" key="2">
    <source>
        <dbReference type="Proteomes" id="UP000034785"/>
    </source>
</evidence>
<feature type="non-terminal residue" evidence="1">
    <location>
        <position position="248"/>
    </location>
</feature>
<dbReference type="AlphaFoldDB" id="A0A0G1BCQ0"/>
<accession>A0A0G1BCQ0</accession>
<sequence length="248" mass="28876">MERFKYGFNRREFLRLGYGFLAATAFAPLLRFAPVSASAETEEPTEQNFRFTSLRQWQKYIEPEKEVLRPIFRNRDLYLGTLGLTQENQVEDLETYYDIFRMGQKLFSVPISMLWIPFIYESRCARDKNPDLGNPCKGAMQLFAYNLKTPPFRNAKAQIMTETGFLAAVPGQRYIEGQPANSDGTICETSDWWNIPLGAFHIQYSAQIYYPNLEPLDSFRAALRNRYSAYRGPQDVKHSEYLRNILEP</sequence>
<organism evidence="1 2">
    <name type="scientific">Candidatus Daviesbacteria bacterium GW2011_GWA2_42_7</name>
    <dbReference type="NCBI Taxonomy" id="1618425"/>
    <lineage>
        <taxon>Bacteria</taxon>
        <taxon>Candidatus Daviesiibacteriota</taxon>
    </lineage>
</organism>
<name>A0A0G1BCQ0_9BACT</name>
<evidence type="ECO:0000313" key="1">
    <source>
        <dbReference type="EMBL" id="KKS70969.1"/>
    </source>
</evidence>
<protein>
    <submittedName>
        <fullName evidence="1">Uncharacterized protein</fullName>
    </submittedName>
</protein>
<gene>
    <name evidence="1" type="ORF">UV41_C0008G0001</name>
</gene>
<reference evidence="1 2" key="1">
    <citation type="journal article" date="2015" name="Nature">
        <title>rRNA introns, odd ribosomes, and small enigmatic genomes across a large radiation of phyla.</title>
        <authorList>
            <person name="Brown C.T."/>
            <person name="Hug L.A."/>
            <person name="Thomas B.C."/>
            <person name="Sharon I."/>
            <person name="Castelle C.J."/>
            <person name="Singh A."/>
            <person name="Wilkins M.J."/>
            <person name="Williams K.H."/>
            <person name="Banfield J.F."/>
        </authorList>
    </citation>
    <scope>NUCLEOTIDE SEQUENCE [LARGE SCALE GENOMIC DNA]</scope>
</reference>
<dbReference type="PROSITE" id="PS51318">
    <property type="entry name" value="TAT"/>
    <property type="match status" value="1"/>
</dbReference>
<dbReference type="EMBL" id="LCEJ01000008">
    <property type="protein sequence ID" value="KKS70969.1"/>
    <property type="molecule type" value="Genomic_DNA"/>
</dbReference>
<proteinExistence type="predicted"/>
<comment type="caution">
    <text evidence="1">The sequence shown here is derived from an EMBL/GenBank/DDBJ whole genome shotgun (WGS) entry which is preliminary data.</text>
</comment>
<dbReference type="InterPro" id="IPR006311">
    <property type="entry name" value="TAT_signal"/>
</dbReference>